<dbReference type="EMBL" id="CP060693">
    <property type="protein sequence ID" value="QNM90140.1"/>
    <property type="molecule type" value="Genomic_DNA"/>
</dbReference>
<name>A0A2S9SLJ8_9BACT</name>
<reference evidence="6 10" key="2">
    <citation type="journal article" date="2020" name="Front. Microbiol.">
        <title>Genomic Analysis and Antimicrobial Resistance of Aliarcobacter cryaerophilus Strains From German Water Poultry.</title>
        <authorList>
            <person name="Muller E."/>
            <person name="Hotzel H."/>
            <person name="Ahlers C."/>
            <person name="Hanel I."/>
            <person name="Tomaso H."/>
            <person name="Abdel-Glil M.Y."/>
        </authorList>
    </citation>
    <scope>NUCLEOTIDE SEQUENCE [LARGE SCALE GENOMIC DNA]</scope>
    <source>
        <strain evidence="6 10">16CS1285-4</strain>
    </source>
</reference>
<reference evidence="7" key="3">
    <citation type="journal article" date="2022" name="Front. Microbiol.">
        <title>Species classification and novel plasmid identifications in Arcobacter cryaerophilus and Arcobacter cryaerophilus-like organisms.</title>
        <authorList>
            <person name="Zhou G."/>
            <person name="Wang M."/>
            <person name="Wang H."/>
            <person name="Chen X."/>
            <person name="Gu Y."/>
            <person name="Shao Z."/>
            <person name="Zhang J."/>
            <person name="Zhang M."/>
        </authorList>
    </citation>
    <scope>NUCLEOTIDE SEQUENCE</scope>
    <source>
        <strain evidence="7">ICDCAC48</strain>
    </source>
</reference>
<evidence type="ECO:0000256" key="2">
    <source>
        <dbReference type="RuleBase" id="RU003616"/>
    </source>
</evidence>
<evidence type="ECO:0000256" key="1">
    <source>
        <dbReference type="PROSITE-ProRule" id="PRU00285"/>
    </source>
</evidence>
<evidence type="ECO:0000313" key="7">
    <source>
        <dbReference type="EMBL" id="UYF43324.1"/>
    </source>
</evidence>
<gene>
    <name evidence="5" type="ORF">CJ668_09355</name>
    <name evidence="4" type="ORF">CJ669_07780</name>
    <name evidence="6" type="ORF">HOO34_11110</name>
    <name evidence="7" type="ORF">NGX11_10565</name>
</gene>
<dbReference type="InterPro" id="IPR008978">
    <property type="entry name" value="HSP20-like_chaperone"/>
</dbReference>
<dbReference type="SUPFAM" id="SSF49764">
    <property type="entry name" value="HSP20-like chaperones"/>
    <property type="match status" value="1"/>
</dbReference>
<dbReference type="Pfam" id="PF00011">
    <property type="entry name" value="HSP20"/>
    <property type="match status" value="1"/>
</dbReference>
<evidence type="ECO:0000313" key="4">
    <source>
        <dbReference type="EMBL" id="PRM87455.1"/>
    </source>
</evidence>
<dbReference type="Proteomes" id="UP000239065">
    <property type="component" value="Unassembled WGS sequence"/>
</dbReference>
<sequence length="138" mass="15789">MLLTKFDPFKQLKEIEKNLYTQVGNNEGVTAFVPTVNTREGEFAYHVDVDLPGVKKEDIKVDLNKGILTISGERKTKEEVKQEDYYKIETYFGKFSRSFTLPDNVDIENIEAKSDNGVLEIVIPKLKDDVSKKSIEIK</sequence>
<evidence type="ECO:0000313" key="8">
    <source>
        <dbReference type="Proteomes" id="UP000238811"/>
    </source>
</evidence>
<protein>
    <submittedName>
        <fullName evidence="4">Heat-shock protein Hsp20</fullName>
    </submittedName>
    <submittedName>
        <fullName evidence="6">Hsp20/alpha crystallin family protein</fullName>
    </submittedName>
</protein>
<organism evidence="4 9">
    <name type="scientific">Aliarcobacter cryaerophilus</name>
    <dbReference type="NCBI Taxonomy" id="28198"/>
    <lineage>
        <taxon>Bacteria</taxon>
        <taxon>Pseudomonadati</taxon>
        <taxon>Campylobacterota</taxon>
        <taxon>Epsilonproteobacteria</taxon>
        <taxon>Campylobacterales</taxon>
        <taxon>Arcobacteraceae</taxon>
        <taxon>Aliarcobacter</taxon>
    </lineage>
</organism>
<evidence type="ECO:0000313" key="9">
    <source>
        <dbReference type="Proteomes" id="UP000239065"/>
    </source>
</evidence>
<accession>A0A2S9SLJ8</accession>
<evidence type="ECO:0000259" key="3">
    <source>
        <dbReference type="PROSITE" id="PS01031"/>
    </source>
</evidence>
<dbReference type="Proteomes" id="UP001164100">
    <property type="component" value="Chromosome"/>
</dbReference>
<dbReference type="AlphaFoldDB" id="A0A2S9SLJ8"/>
<dbReference type="InterPro" id="IPR002068">
    <property type="entry name" value="A-crystallin/Hsp20_dom"/>
</dbReference>
<dbReference type="RefSeq" id="WP_066156012.1">
    <property type="nucleotide sequence ID" value="NZ_CP026655.1"/>
</dbReference>
<evidence type="ECO:0000313" key="5">
    <source>
        <dbReference type="EMBL" id="PRM99813.1"/>
    </source>
</evidence>
<reference evidence="8 9" key="1">
    <citation type="submission" date="2017-09" db="EMBL/GenBank/DDBJ databases">
        <title>Reassesment of A. cryaerophilus.</title>
        <authorList>
            <person name="Perez-Cataluna A."/>
            <person name="Collado L."/>
            <person name="Salgado O."/>
            <person name="Lefinanco V."/>
            <person name="Figueras M.J."/>
        </authorList>
    </citation>
    <scope>NUCLEOTIDE SEQUENCE [LARGE SCALE GENOMIC DNA]</scope>
    <source>
        <strain evidence="5 8">LMG 10229</strain>
        <strain evidence="4 9">LMG 9861</strain>
    </source>
</reference>
<dbReference type="PANTHER" id="PTHR11527">
    <property type="entry name" value="HEAT-SHOCK PROTEIN 20 FAMILY MEMBER"/>
    <property type="match status" value="1"/>
</dbReference>
<evidence type="ECO:0000313" key="10">
    <source>
        <dbReference type="Proteomes" id="UP000515842"/>
    </source>
</evidence>
<dbReference type="Proteomes" id="UP000238811">
    <property type="component" value="Unassembled WGS sequence"/>
</dbReference>
<evidence type="ECO:0000313" key="6">
    <source>
        <dbReference type="EMBL" id="QNM90140.1"/>
    </source>
</evidence>
<dbReference type="PROSITE" id="PS01031">
    <property type="entry name" value="SHSP"/>
    <property type="match status" value="1"/>
</dbReference>
<proteinExistence type="inferred from homology"/>
<dbReference type="EMBL" id="CP099556">
    <property type="protein sequence ID" value="UYF43324.1"/>
    <property type="molecule type" value="Genomic_DNA"/>
</dbReference>
<dbReference type="InterPro" id="IPR031107">
    <property type="entry name" value="Small_HSP"/>
</dbReference>
<comment type="similarity">
    <text evidence="1 2">Belongs to the small heat shock protein (HSP20) family.</text>
</comment>
<dbReference type="EMBL" id="NXGJ01000009">
    <property type="protein sequence ID" value="PRM87455.1"/>
    <property type="molecule type" value="Genomic_DNA"/>
</dbReference>
<dbReference type="CDD" id="cd06464">
    <property type="entry name" value="ACD_sHsps-like"/>
    <property type="match status" value="1"/>
</dbReference>
<dbReference type="EMBL" id="NXGD01000011">
    <property type="protein sequence ID" value="PRM99813.1"/>
    <property type="molecule type" value="Genomic_DNA"/>
</dbReference>
<feature type="domain" description="SHSP" evidence="3">
    <location>
        <begin position="27"/>
        <end position="138"/>
    </location>
</feature>
<dbReference type="Proteomes" id="UP000515842">
    <property type="component" value="Chromosome"/>
</dbReference>
<dbReference type="Gene3D" id="2.60.40.790">
    <property type="match status" value="1"/>
</dbReference>